<evidence type="ECO:0000313" key="2">
    <source>
        <dbReference type="WBParaSite" id="jg11867"/>
    </source>
</evidence>
<proteinExistence type="predicted"/>
<dbReference type="WBParaSite" id="jg11867">
    <property type="protein sequence ID" value="jg11867"/>
    <property type="gene ID" value="jg11867"/>
</dbReference>
<sequence>MSEEVQEKFITTSFTYLCGGLGNQMYRFASLYAIARETGRTPYFDVSVRCMLSSYGEVEELFPKYAQLLRFEV</sequence>
<protein>
    <submittedName>
        <fullName evidence="2">Alpha-1,2-fucosyltransferase</fullName>
    </submittedName>
</protein>
<name>A0A915CSU1_9BILA</name>
<evidence type="ECO:0000313" key="1">
    <source>
        <dbReference type="Proteomes" id="UP000887574"/>
    </source>
</evidence>
<organism evidence="1 2">
    <name type="scientific">Ditylenchus dipsaci</name>
    <dbReference type="NCBI Taxonomy" id="166011"/>
    <lineage>
        <taxon>Eukaryota</taxon>
        <taxon>Metazoa</taxon>
        <taxon>Ecdysozoa</taxon>
        <taxon>Nematoda</taxon>
        <taxon>Chromadorea</taxon>
        <taxon>Rhabditida</taxon>
        <taxon>Tylenchina</taxon>
        <taxon>Tylenchomorpha</taxon>
        <taxon>Sphaerularioidea</taxon>
        <taxon>Anguinidae</taxon>
        <taxon>Anguininae</taxon>
        <taxon>Ditylenchus</taxon>
    </lineage>
</organism>
<dbReference type="Proteomes" id="UP000887574">
    <property type="component" value="Unplaced"/>
</dbReference>
<dbReference type="AlphaFoldDB" id="A0A915CSU1"/>
<accession>A0A915CSU1</accession>
<keyword evidence="1" id="KW-1185">Reference proteome</keyword>
<reference evidence="2" key="1">
    <citation type="submission" date="2022-11" db="UniProtKB">
        <authorList>
            <consortium name="WormBaseParasite"/>
        </authorList>
    </citation>
    <scope>IDENTIFICATION</scope>
</reference>